<comment type="caution">
    <text evidence="1">The sequence shown here is derived from an EMBL/GenBank/DDBJ whole genome shotgun (WGS) entry which is preliminary data.</text>
</comment>
<sequence>MDERKLLLRELDALEATYDEQVQLVREPFSSPGYHTTLTEAAGEVHKTVTNASYALALLDSGEAGRAERANAVLERLLTLQDTDRANKTYGIWPWFYEEPLTQMAPPDWNWADFIGKRLVLMLRRHADALPEQLRERTREAVRRACAAIMLRDVGPGYTNIAIMGAFVTLVGGEVLGEEAIRAYGLERLRKFAAHTRELGTFQEFNSPTYTTVAIEELSSIRAETGSAEGRELAAEMLDVAWAMAAERFHAPSRQWSGPHARAYSELLPTHVLSFLQLGLGGRVRWLEPKELAYRTMWYGAGIACPERLAPLFVETAQRTLHQPLETDQATGKVRLATTHLTPAYSLGTFSYSDMWNQRRNLLAYAPSAAGPVYLHMRLLHDGYDFAGALLTTAQHEGQVLFGVNFSTDGGDRHVSLHMIRESAIAASDLRLRFELGGAAAAVEAVWSAGAADGGGRGASGARCEARL</sequence>
<organism evidence="1 2">
    <name type="scientific">Paenibacillus sabuli</name>
    <dbReference type="NCBI Taxonomy" id="2772509"/>
    <lineage>
        <taxon>Bacteria</taxon>
        <taxon>Bacillati</taxon>
        <taxon>Bacillota</taxon>
        <taxon>Bacilli</taxon>
        <taxon>Bacillales</taxon>
        <taxon>Paenibacillaceae</taxon>
        <taxon>Paenibacillus</taxon>
    </lineage>
</organism>
<dbReference type="PANTHER" id="PTHR40616">
    <property type="entry name" value="LINALOOL DEHYDRATASE_ISOMERASE DOMAIN-CONTAINING PROTEIN"/>
    <property type="match status" value="1"/>
</dbReference>
<gene>
    <name evidence="1" type="ORF">IDH44_25260</name>
</gene>
<feature type="non-terminal residue" evidence="1">
    <location>
        <position position="468"/>
    </location>
</feature>
<reference evidence="1" key="1">
    <citation type="submission" date="2020-09" db="EMBL/GenBank/DDBJ databases">
        <title>A novel bacterium of genus Paenibacillus, isolated from South China Sea.</title>
        <authorList>
            <person name="Huang H."/>
            <person name="Mo K."/>
            <person name="Hu Y."/>
        </authorList>
    </citation>
    <scope>NUCLEOTIDE SEQUENCE</scope>
    <source>
        <strain evidence="1">IB182496</strain>
    </source>
</reference>
<protein>
    <submittedName>
        <fullName evidence="1">Uncharacterized protein</fullName>
    </submittedName>
</protein>
<evidence type="ECO:0000313" key="2">
    <source>
        <dbReference type="Proteomes" id="UP000621560"/>
    </source>
</evidence>
<keyword evidence="2" id="KW-1185">Reference proteome</keyword>
<name>A0A927BX55_9BACL</name>
<accession>A0A927BX55</accession>
<evidence type="ECO:0000313" key="1">
    <source>
        <dbReference type="EMBL" id="MBD2848502.1"/>
    </source>
</evidence>
<dbReference type="PANTHER" id="PTHR40616:SF1">
    <property type="entry name" value="LINALOOL DEHYDRATASE_ISOMERASE DOMAIN-CONTAINING PROTEIN"/>
    <property type="match status" value="1"/>
</dbReference>
<dbReference type="AlphaFoldDB" id="A0A927BX55"/>
<dbReference type="Proteomes" id="UP000621560">
    <property type="component" value="Unassembled WGS sequence"/>
</dbReference>
<dbReference type="RefSeq" id="WP_190921601.1">
    <property type="nucleotide sequence ID" value="NZ_JACXIZ010000071.1"/>
</dbReference>
<dbReference type="EMBL" id="JACXIZ010000071">
    <property type="protein sequence ID" value="MBD2848502.1"/>
    <property type="molecule type" value="Genomic_DNA"/>
</dbReference>
<proteinExistence type="predicted"/>